<dbReference type="AlphaFoldDB" id="A0A1V6TSN4"/>
<accession>A0A1V6TSN4</accession>
<organism evidence="3 4">
    <name type="scientific">Penicillium steckii</name>
    <dbReference type="NCBI Taxonomy" id="303698"/>
    <lineage>
        <taxon>Eukaryota</taxon>
        <taxon>Fungi</taxon>
        <taxon>Dikarya</taxon>
        <taxon>Ascomycota</taxon>
        <taxon>Pezizomycotina</taxon>
        <taxon>Eurotiomycetes</taxon>
        <taxon>Eurotiomycetidae</taxon>
        <taxon>Eurotiales</taxon>
        <taxon>Aspergillaceae</taxon>
        <taxon>Penicillium</taxon>
    </lineage>
</organism>
<dbReference type="OrthoDB" id="10252486at2759"/>
<proteinExistence type="inferred from homology"/>
<comment type="caution">
    <text evidence="3">The sequence shown here is derived from an EMBL/GenBank/DDBJ whole genome shotgun (WGS) entry which is preliminary data.</text>
</comment>
<comment type="similarity">
    <text evidence="1">Belongs to the PDCD5 family.</text>
</comment>
<dbReference type="Proteomes" id="UP000191285">
    <property type="component" value="Unassembled WGS sequence"/>
</dbReference>
<dbReference type="Pfam" id="PF01984">
    <property type="entry name" value="dsDNA_bind"/>
    <property type="match status" value="1"/>
</dbReference>
<evidence type="ECO:0000256" key="1">
    <source>
        <dbReference type="ARBA" id="ARBA00010490"/>
    </source>
</evidence>
<dbReference type="Gene3D" id="1.10.8.140">
    <property type="entry name" value="PDCD5-like"/>
    <property type="match status" value="1"/>
</dbReference>
<name>A0A1V6TSN4_9EURO</name>
<evidence type="ECO:0000313" key="4">
    <source>
        <dbReference type="Proteomes" id="UP000191285"/>
    </source>
</evidence>
<dbReference type="GO" id="GO:0005634">
    <property type="term" value="C:nucleus"/>
    <property type="evidence" value="ECO:0007669"/>
    <property type="project" value="TreeGrafter"/>
</dbReference>
<evidence type="ECO:0008006" key="5">
    <source>
        <dbReference type="Google" id="ProtNLM"/>
    </source>
</evidence>
<dbReference type="EMBL" id="MLKD01000002">
    <property type="protein sequence ID" value="OQE29405.1"/>
    <property type="molecule type" value="Genomic_DNA"/>
</dbReference>
<gene>
    <name evidence="3" type="ORF">PENSTE_c002G07892</name>
</gene>
<dbReference type="PANTHER" id="PTHR10840">
    <property type="entry name" value="PROGRAMMED CELL DEATH PROTEIN 5"/>
    <property type="match status" value="1"/>
</dbReference>
<dbReference type="GO" id="GO:0005829">
    <property type="term" value="C:cytosol"/>
    <property type="evidence" value="ECO:0007669"/>
    <property type="project" value="TreeGrafter"/>
</dbReference>
<dbReference type="STRING" id="303698.A0A1V6TSN4"/>
<feature type="compositionally biased region" description="Basic and acidic residues" evidence="2">
    <location>
        <begin position="59"/>
        <end position="71"/>
    </location>
</feature>
<keyword evidence="4" id="KW-1185">Reference proteome</keyword>
<evidence type="ECO:0000256" key="2">
    <source>
        <dbReference type="SAM" id="MobiDB-lite"/>
    </source>
</evidence>
<dbReference type="SUPFAM" id="SSF46950">
    <property type="entry name" value="Double-stranded DNA-binding domain"/>
    <property type="match status" value="1"/>
</dbReference>
<protein>
    <recommendedName>
        <fullName evidence="5">PDCD5-related protein</fullName>
    </recommendedName>
</protein>
<dbReference type="PANTHER" id="PTHR10840:SF0">
    <property type="entry name" value="PROGRAMMED CELL DEATH PROTEIN 5"/>
    <property type="match status" value="1"/>
</dbReference>
<dbReference type="GO" id="GO:0003677">
    <property type="term" value="F:DNA binding"/>
    <property type="evidence" value="ECO:0007669"/>
    <property type="project" value="InterPro"/>
</dbReference>
<reference evidence="4" key="1">
    <citation type="journal article" date="2017" name="Nat. Microbiol.">
        <title>Global analysis of biosynthetic gene clusters reveals vast potential of secondary metabolite production in Penicillium species.</title>
        <authorList>
            <person name="Nielsen J.C."/>
            <person name="Grijseels S."/>
            <person name="Prigent S."/>
            <person name="Ji B."/>
            <person name="Dainat J."/>
            <person name="Nielsen K.F."/>
            <person name="Frisvad J.C."/>
            <person name="Workman M."/>
            <person name="Nielsen J."/>
        </authorList>
    </citation>
    <scope>NUCLEOTIDE SEQUENCE [LARGE SCALE GENOMIC DNA]</scope>
    <source>
        <strain evidence="4">IBT 24891</strain>
    </source>
</reference>
<sequence length="163" mass="18452">MADAELEEVSPQYNLLYCIPSKGNRSGELASHSYNSRAAVLVAVLAKMVDKKSRRGKPKASDHQTRLRPSDRRASIMSQILDPAAADRLGRIRLVKESRAADIENRLIMLAQSGQLRQKVTEEQLKDLLNAVAENQRKEEEEHKIVYTRRKGGWDDDDDLLDL</sequence>
<dbReference type="InterPro" id="IPR036883">
    <property type="entry name" value="PDCD5-like_sf"/>
</dbReference>
<dbReference type="InterPro" id="IPR002836">
    <property type="entry name" value="PDCD5-like"/>
</dbReference>
<evidence type="ECO:0000313" key="3">
    <source>
        <dbReference type="EMBL" id="OQE29405.1"/>
    </source>
</evidence>
<feature type="region of interest" description="Disordered" evidence="2">
    <location>
        <begin position="51"/>
        <end position="71"/>
    </location>
</feature>